<evidence type="ECO:0000313" key="7">
    <source>
        <dbReference type="EMBL" id="ACT50078.1"/>
    </source>
</evidence>
<organism evidence="7 8">
    <name type="scientific">Methylovorus glucosotrophus (strain SIP3-4)</name>
    <dbReference type="NCBI Taxonomy" id="582744"/>
    <lineage>
        <taxon>Bacteria</taxon>
        <taxon>Pseudomonadati</taxon>
        <taxon>Pseudomonadota</taxon>
        <taxon>Betaproteobacteria</taxon>
        <taxon>Nitrosomonadales</taxon>
        <taxon>Methylophilaceae</taxon>
        <taxon>Methylovorus</taxon>
    </lineage>
</organism>
<dbReference type="GO" id="GO:0003959">
    <property type="term" value="F:NADPH dehydrogenase activity"/>
    <property type="evidence" value="ECO:0007669"/>
    <property type="project" value="InterPro"/>
</dbReference>
<dbReference type="eggNOG" id="COG1902">
    <property type="taxonomic scope" value="Bacteria"/>
</dbReference>
<evidence type="ECO:0000256" key="2">
    <source>
        <dbReference type="ARBA" id="ARBA00022630"/>
    </source>
</evidence>
<dbReference type="OrthoDB" id="8985337at2"/>
<dbReference type="InterPro" id="IPR001155">
    <property type="entry name" value="OxRdtase_FMN_N"/>
</dbReference>
<dbReference type="SUPFAM" id="SSF51395">
    <property type="entry name" value="FMN-linked oxidoreductases"/>
    <property type="match status" value="1"/>
</dbReference>
<dbReference type="CDD" id="cd02932">
    <property type="entry name" value="OYE_YqiM_FMN"/>
    <property type="match status" value="1"/>
</dbReference>
<dbReference type="AlphaFoldDB" id="C6XC03"/>
<dbReference type="GO" id="GO:0050661">
    <property type="term" value="F:NADP binding"/>
    <property type="evidence" value="ECO:0007669"/>
    <property type="project" value="InterPro"/>
</dbReference>
<keyword evidence="4" id="KW-0521">NADP</keyword>
<dbReference type="PANTHER" id="PTHR43303:SF4">
    <property type="entry name" value="NADPH DEHYDROGENASE C23G7.10C-RELATED"/>
    <property type="match status" value="1"/>
</dbReference>
<evidence type="ECO:0000256" key="4">
    <source>
        <dbReference type="ARBA" id="ARBA00022857"/>
    </source>
</evidence>
<gene>
    <name evidence="7" type="ordered locus">Msip34_0830</name>
</gene>
<keyword evidence="3" id="KW-0288">FMN</keyword>
<comment type="cofactor">
    <cofactor evidence="1">
        <name>FMN</name>
        <dbReference type="ChEBI" id="CHEBI:58210"/>
    </cofactor>
</comment>
<dbReference type="InterPro" id="IPR044152">
    <property type="entry name" value="YqjM-like"/>
</dbReference>
<reference evidence="8" key="1">
    <citation type="submission" date="2009-07" db="EMBL/GenBank/DDBJ databases">
        <title>Complete sequence of chromosome of Methylovorus sp. SIP3-4.</title>
        <authorList>
            <person name="Lucas S."/>
            <person name="Copeland A."/>
            <person name="Lapidus A."/>
            <person name="Glavina del Rio T."/>
            <person name="Tice H."/>
            <person name="Bruce D."/>
            <person name="Goodwin L."/>
            <person name="Pitluck S."/>
            <person name="Clum A."/>
            <person name="Larimer F."/>
            <person name="Land M."/>
            <person name="Hauser L."/>
            <person name="Kyrpides N."/>
            <person name="Mikhailova N."/>
            <person name="Kayluzhnaya M."/>
            <person name="Chistoserdova L."/>
        </authorList>
    </citation>
    <scope>NUCLEOTIDE SEQUENCE [LARGE SCALE GENOMIC DNA]</scope>
    <source>
        <strain evidence="8">SIP3-4</strain>
    </source>
</reference>
<keyword evidence="2" id="KW-0285">Flavoprotein</keyword>
<evidence type="ECO:0000259" key="6">
    <source>
        <dbReference type="Pfam" id="PF00724"/>
    </source>
</evidence>
<evidence type="ECO:0000256" key="1">
    <source>
        <dbReference type="ARBA" id="ARBA00001917"/>
    </source>
</evidence>
<name>C6XC03_METGS</name>
<dbReference type="PANTHER" id="PTHR43303">
    <property type="entry name" value="NADPH DEHYDROGENASE C23G7.10C-RELATED"/>
    <property type="match status" value="1"/>
</dbReference>
<feature type="domain" description="NADH:flavin oxidoreductase/NADH oxidase N-terminal" evidence="6">
    <location>
        <begin position="4"/>
        <end position="339"/>
    </location>
</feature>
<evidence type="ECO:0000256" key="3">
    <source>
        <dbReference type="ARBA" id="ARBA00022643"/>
    </source>
</evidence>
<dbReference type="Gene3D" id="3.20.20.70">
    <property type="entry name" value="Aldolase class I"/>
    <property type="match status" value="1"/>
</dbReference>
<dbReference type="Pfam" id="PF00724">
    <property type="entry name" value="Oxidored_FMN"/>
    <property type="match status" value="1"/>
</dbReference>
<dbReference type="InterPro" id="IPR013785">
    <property type="entry name" value="Aldolase_TIM"/>
</dbReference>
<dbReference type="EMBL" id="CP001674">
    <property type="protein sequence ID" value="ACT50078.1"/>
    <property type="molecule type" value="Genomic_DNA"/>
</dbReference>
<dbReference type="HOGENOM" id="CLU_012153_2_0_4"/>
<dbReference type="GO" id="GO:0010181">
    <property type="term" value="F:FMN binding"/>
    <property type="evidence" value="ECO:0007669"/>
    <property type="project" value="InterPro"/>
</dbReference>
<proteinExistence type="predicted"/>
<dbReference type="RefSeq" id="WP_015829637.1">
    <property type="nucleotide sequence ID" value="NC_012969.1"/>
</dbReference>
<protein>
    <submittedName>
        <fullName evidence="7">NADH:flavin oxidoreductase/NADH oxidase</fullName>
    </submittedName>
</protein>
<evidence type="ECO:0000256" key="5">
    <source>
        <dbReference type="ARBA" id="ARBA00023002"/>
    </source>
</evidence>
<accession>C6XC03</accession>
<sequence>MAHLFTPITLRELTIRNRIFVSPMCQYSAIEGMPNDWHLVHLGSFARGGAGLVMVEATGVLPEGRITPQCLGLWNDTQRDALHRIVDFIHGQGASAAIQLAHAGRKASSTRPWEGSTGIPVAQGGWETVAPSAIVFSPQHATPQALDKAGIARISDAFMAAADRALAAGFDVIELHCAHGYLLHEFLSPLANQRDDEYGGSLENRCRLPLEIAKRLRDFWPQDKPVFVRISASDWIEGGWDIAQSVQFARWLKEIGIDLIDCSSGGLIYDAVIPTGPGYQTEFASRIRNEAGIASGAVGMITTSTQAEHILATHQADVIFMARTLLSDPHWPLHAARELRADHPWPLQYERAKSF</sequence>
<dbReference type="STRING" id="582744.Msip34_0830"/>
<reference evidence="7 8" key="2">
    <citation type="journal article" date="2011" name="J. Bacteriol.">
        <title>Genomes of three methylotrophs from a single niche uncover genetic and metabolic divergence of Methylophilaceae.</title>
        <authorList>
            <person name="Lapidus A."/>
            <person name="Clum A."/>
            <person name="Labutti K."/>
            <person name="Kaluzhnaya M.G."/>
            <person name="Lim S."/>
            <person name="Beck D.A."/>
            <person name="Glavina Del Rio T."/>
            <person name="Nolan M."/>
            <person name="Mavromatis K."/>
            <person name="Huntemann M."/>
            <person name="Lucas S."/>
            <person name="Lidstrom M.E."/>
            <person name="Ivanova N."/>
            <person name="Chistoserdova L."/>
        </authorList>
    </citation>
    <scope>NUCLEOTIDE SEQUENCE [LARGE SCALE GENOMIC DNA]</scope>
    <source>
        <strain evidence="7 8">SIP3-4</strain>
    </source>
</reference>
<dbReference type="KEGG" id="mei:Msip34_0830"/>
<keyword evidence="5" id="KW-0560">Oxidoreductase</keyword>
<dbReference type="Proteomes" id="UP000002743">
    <property type="component" value="Chromosome"/>
</dbReference>
<evidence type="ECO:0000313" key="8">
    <source>
        <dbReference type="Proteomes" id="UP000002743"/>
    </source>
</evidence>
<keyword evidence="8" id="KW-1185">Reference proteome</keyword>